<protein>
    <submittedName>
        <fullName evidence="1">Uncharacterized protein</fullName>
    </submittedName>
</protein>
<keyword evidence="2" id="KW-1185">Reference proteome</keyword>
<gene>
    <name evidence="1" type="ORF">Goshw_009021</name>
</gene>
<accession>A0A7J9L8W0</accession>
<dbReference type="Proteomes" id="UP000593576">
    <property type="component" value="Unassembled WGS sequence"/>
</dbReference>
<dbReference type="EMBL" id="JABFAF010000005">
    <property type="protein sequence ID" value="MBA0855087.1"/>
    <property type="molecule type" value="Genomic_DNA"/>
</dbReference>
<name>A0A7J9L8W0_GOSSC</name>
<proteinExistence type="predicted"/>
<reference evidence="1 2" key="1">
    <citation type="journal article" date="2019" name="Genome Biol. Evol.">
        <title>Insights into the evolution of the New World diploid cottons (Gossypium, subgenus Houzingenia) based on genome sequencing.</title>
        <authorList>
            <person name="Grover C.E."/>
            <person name="Arick M.A. 2nd"/>
            <person name="Thrash A."/>
            <person name="Conover J.L."/>
            <person name="Sanders W.S."/>
            <person name="Peterson D.G."/>
            <person name="Frelichowski J.E."/>
            <person name="Scheffler J.A."/>
            <person name="Scheffler B.E."/>
            <person name="Wendel J.F."/>
        </authorList>
    </citation>
    <scope>NUCLEOTIDE SEQUENCE [LARGE SCALE GENOMIC DNA]</scope>
    <source>
        <strain evidence="1">1</strain>
        <tissue evidence="1">Leaf</tissue>
    </source>
</reference>
<evidence type="ECO:0000313" key="2">
    <source>
        <dbReference type="Proteomes" id="UP000593576"/>
    </source>
</evidence>
<comment type="caution">
    <text evidence="1">The sequence shown here is derived from an EMBL/GenBank/DDBJ whole genome shotgun (WGS) entry which is preliminary data.</text>
</comment>
<organism evidence="1 2">
    <name type="scientific">Gossypium schwendimanii</name>
    <name type="common">Cotton</name>
    <dbReference type="NCBI Taxonomy" id="34291"/>
    <lineage>
        <taxon>Eukaryota</taxon>
        <taxon>Viridiplantae</taxon>
        <taxon>Streptophyta</taxon>
        <taxon>Embryophyta</taxon>
        <taxon>Tracheophyta</taxon>
        <taxon>Spermatophyta</taxon>
        <taxon>Magnoliopsida</taxon>
        <taxon>eudicotyledons</taxon>
        <taxon>Gunneridae</taxon>
        <taxon>Pentapetalae</taxon>
        <taxon>rosids</taxon>
        <taxon>malvids</taxon>
        <taxon>Malvales</taxon>
        <taxon>Malvaceae</taxon>
        <taxon>Malvoideae</taxon>
        <taxon>Gossypium</taxon>
    </lineage>
</organism>
<sequence>MEGYISELWDFTRINVSQNNLQEISTCFELWPNIGIPHIVASLLGR</sequence>
<dbReference type="AlphaFoldDB" id="A0A7J9L8W0"/>
<evidence type="ECO:0000313" key="1">
    <source>
        <dbReference type="EMBL" id="MBA0855087.1"/>
    </source>
</evidence>